<gene>
    <name evidence="1" type="ordered locus">TTE2410</name>
</gene>
<evidence type="ECO:0000313" key="1">
    <source>
        <dbReference type="EMBL" id="AAM25548.1"/>
    </source>
</evidence>
<proteinExistence type="predicted"/>
<dbReference type="KEGG" id="tte:TTE2410"/>
<accession>Q8R7J5</accession>
<dbReference type="Pfam" id="PF12831">
    <property type="entry name" value="FAD_oxidored"/>
    <property type="match status" value="1"/>
</dbReference>
<dbReference type="STRING" id="273068.TTE2410"/>
<protein>
    <recommendedName>
        <fullName evidence="3">FAD dependent oxidoreductase</fullName>
    </recommendedName>
</protein>
<dbReference type="AlphaFoldDB" id="Q8R7J5"/>
<organism evidence="1 2">
    <name type="scientific">Caldanaerobacter subterraneus subsp. tengcongensis (strain DSM 15242 / JCM 11007 / NBRC 100824 / MB4)</name>
    <name type="common">Thermoanaerobacter tengcongensis</name>
    <dbReference type="NCBI Taxonomy" id="273068"/>
    <lineage>
        <taxon>Bacteria</taxon>
        <taxon>Bacillati</taxon>
        <taxon>Bacillota</taxon>
        <taxon>Clostridia</taxon>
        <taxon>Thermoanaerobacterales</taxon>
        <taxon>Thermoanaerobacteraceae</taxon>
        <taxon>Caldanaerobacter</taxon>
    </lineage>
</organism>
<dbReference type="Proteomes" id="UP000000555">
    <property type="component" value="Chromosome"/>
</dbReference>
<sequence>MERGLITRSIIAFSHNVSKNKIYSMQSSIRIQPTCRATGEAAGIAAAYAVKNNIGVRDVDGKIIREIMRNYGADL</sequence>
<reference evidence="1 2" key="1">
    <citation type="journal article" date="2002" name="Genome Res.">
        <title>A complete sequence of the T. tengcongensis genome.</title>
        <authorList>
            <person name="Bao Q."/>
            <person name="Tian Y."/>
            <person name="Li W."/>
            <person name="Xu Z."/>
            <person name="Xuan Z."/>
            <person name="Hu S."/>
            <person name="Dong W."/>
            <person name="Yang J."/>
            <person name="Chen Y."/>
            <person name="Xue Y."/>
            <person name="Xu Y."/>
            <person name="Lai X."/>
            <person name="Huang L."/>
            <person name="Dong X."/>
            <person name="Ma Y."/>
            <person name="Ling L."/>
            <person name="Tan H."/>
            <person name="Chen R."/>
            <person name="Wang J."/>
            <person name="Yu J."/>
            <person name="Yang H."/>
        </authorList>
    </citation>
    <scope>NUCLEOTIDE SEQUENCE [LARGE SCALE GENOMIC DNA]</scope>
    <source>
        <strain evidence="2">DSM 15242 / JCM 11007 / NBRC 100824 / MB4</strain>
    </source>
</reference>
<dbReference type="RefSeq" id="WP_011026440.1">
    <property type="nucleotide sequence ID" value="NC_003869.1"/>
</dbReference>
<dbReference type="HOGENOM" id="CLU_2664152_0_0_9"/>
<name>Q8R7J5_CALS4</name>
<evidence type="ECO:0000313" key="2">
    <source>
        <dbReference type="Proteomes" id="UP000000555"/>
    </source>
</evidence>
<dbReference type="EMBL" id="AE008691">
    <property type="protein sequence ID" value="AAM25548.1"/>
    <property type="molecule type" value="Genomic_DNA"/>
</dbReference>
<dbReference type="eggNOG" id="COG0644">
    <property type="taxonomic scope" value="Bacteria"/>
</dbReference>
<keyword evidence="2" id="KW-1185">Reference proteome</keyword>
<evidence type="ECO:0008006" key="3">
    <source>
        <dbReference type="Google" id="ProtNLM"/>
    </source>
</evidence>